<feature type="transmembrane region" description="Helical" evidence="2">
    <location>
        <begin position="199"/>
        <end position="220"/>
    </location>
</feature>
<evidence type="ECO:0000313" key="5">
    <source>
        <dbReference type="Proteomes" id="UP001499884"/>
    </source>
</evidence>
<keyword evidence="3" id="KW-0732">Signal</keyword>
<evidence type="ECO:0000256" key="1">
    <source>
        <dbReference type="SAM" id="MobiDB-lite"/>
    </source>
</evidence>
<dbReference type="EMBL" id="BAABEP010000059">
    <property type="protein sequence ID" value="GAA3753298.1"/>
    <property type="molecule type" value="Genomic_DNA"/>
</dbReference>
<evidence type="ECO:0000256" key="3">
    <source>
        <dbReference type="SAM" id="SignalP"/>
    </source>
</evidence>
<keyword evidence="2" id="KW-1133">Transmembrane helix</keyword>
<keyword evidence="2" id="KW-0812">Transmembrane</keyword>
<name>A0ABP7G1T9_9ACTN</name>
<accession>A0ABP7G1T9</accession>
<keyword evidence="2" id="KW-0472">Membrane</keyword>
<reference evidence="5" key="1">
    <citation type="journal article" date="2019" name="Int. J. Syst. Evol. Microbiol.">
        <title>The Global Catalogue of Microorganisms (GCM) 10K type strain sequencing project: providing services to taxonomists for standard genome sequencing and annotation.</title>
        <authorList>
            <consortium name="The Broad Institute Genomics Platform"/>
            <consortium name="The Broad Institute Genome Sequencing Center for Infectious Disease"/>
            <person name="Wu L."/>
            <person name="Ma J."/>
        </authorList>
    </citation>
    <scope>NUCLEOTIDE SEQUENCE [LARGE SCALE GENOMIC DNA]</scope>
    <source>
        <strain evidence="5">JCM 30846</strain>
    </source>
</reference>
<organism evidence="4 5">
    <name type="scientific">Streptomyces tremellae</name>
    <dbReference type="NCBI Taxonomy" id="1124239"/>
    <lineage>
        <taxon>Bacteria</taxon>
        <taxon>Bacillati</taxon>
        <taxon>Actinomycetota</taxon>
        <taxon>Actinomycetes</taxon>
        <taxon>Kitasatosporales</taxon>
        <taxon>Streptomycetaceae</taxon>
        <taxon>Streptomyces</taxon>
    </lineage>
</organism>
<feature type="signal peptide" evidence="3">
    <location>
        <begin position="1"/>
        <end position="46"/>
    </location>
</feature>
<feature type="chain" id="PRO_5046139170" description="Secreted protein" evidence="3">
    <location>
        <begin position="47"/>
        <end position="563"/>
    </location>
</feature>
<sequence length="563" mass="57976">MHLVNDNALNTPWTTSPRPVPRLAGALATVVCALALGLLWPSPAQADSATAGGDVQVAQTLGDRDLTFVLRRVTGLPGPLHVDVVTHRGTPAGTLRLGTVPTGVSEDRAAGAAAGTVTSRATVALGRAPGSYGATLRIDRAGPWELVVQDGSRTARIPFVAPGQVTSPPERLVFGGFVAAGVLMLVTLLVAVRARSGRWVLLPAGGVLAAVATAVTAAVLSASLPAPPEPGRDVDATQDNVTDPYAVVRPVAQDRSRQPASLALRPYTARPGRPGTLRLSVLDGSTGLPADDLIVHDGALMHLLVIGPTGQLWHLHPVRTAPGSYEVQLRLPAAGHYAVSAEVARRGGGVQQLRSATGLTVSGDTPEHAAQPPRAQGPGTRTLDGVPVRFSTSSSRAGTATTLTARVGTTPVLQPWLGMIGHLIVVGPLGRADATDTTHLGRTAQDAAVWAHAHSMGGEMGAPAHDMAAGHGMAMEHGTASMPDDGATDSAQDAQDGSPMSGLMPLNGDSPADETVAAYGPDVSFVYTFPAAGYYRLWIQVERDSAVITLPYVLHVPSAGEPR</sequence>
<feature type="transmembrane region" description="Helical" evidence="2">
    <location>
        <begin position="172"/>
        <end position="192"/>
    </location>
</feature>
<comment type="caution">
    <text evidence="4">The sequence shown here is derived from an EMBL/GenBank/DDBJ whole genome shotgun (WGS) entry which is preliminary data.</text>
</comment>
<evidence type="ECO:0008006" key="6">
    <source>
        <dbReference type="Google" id="ProtNLM"/>
    </source>
</evidence>
<protein>
    <recommendedName>
        <fullName evidence="6">Secreted protein</fullName>
    </recommendedName>
</protein>
<feature type="region of interest" description="Disordered" evidence="1">
    <location>
        <begin position="360"/>
        <end position="383"/>
    </location>
</feature>
<evidence type="ECO:0000313" key="4">
    <source>
        <dbReference type="EMBL" id="GAA3753298.1"/>
    </source>
</evidence>
<gene>
    <name evidence="4" type="ORF">GCM10023082_56080</name>
</gene>
<evidence type="ECO:0000256" key="2">
    <source>
        <dbReference type="SAM" id="Phobius"/>
    </source>
</evidence>
<proteinExistence type="predicted"/>
<feature type="region of interest" description="Disordered" evidence="1">
    <location>
        <begin position="478"/>
        <end position="509"/>
    </location>
</feature>
<keyword evidence="5" id="KW-1185">Reference proteome</keyword>
<dbReference type="Proteomes" id="UP001499884">
    <property type="component" value="Unassembled WGS sequence"/>
</dbReference>